<dbReference type="Gene3D" id="1.25.40.10">
    <property type="entry name" value="Tetratricopeptide repeat domain"/>
    <property type="match status" value="2"/>
</dbReference>
<dbReference type="EMBL" id="FYDG01000013">
    <property type="protein sequence ID" value="SNB80414.1"/>
    <property type="molecule type" value="Genomic_DNA"/>
</dbReference>
<protein>
    <submittedName>
        <fullName evidence="4">Tetratricopeptide (TPR) repeat</fullName>
    </submittedName>
</protein>
<gene>
    <name evidence="4" type="ORF">SAMN06265338_11315</name>
</gene>
<dbReference type="AlphaFoldDB" id="A0A212S5I8"/>
<feature type="repeat" description="TPR" evidence="3">
    <location>
        <begin position="132"/>
        <end position="165"/>
    </location>
</feature>
<evidence type="ECO:0000313" key="5">
    <source>
        <dbReference type="Proteomes" id="UP000198418"/>
    </source>
</evidence>
<dbReference type="PROSITE" id="PS50005">
    <property type="entry name" value="TPR"/>
    <property type="match status" value="2"/>
</dbReference>
<dbReference type="Pfam" id="PF13432">
    <property type="entry name" value="TPR_16"/>
    <property type="match status" value="1"/>
</dbReference>
<evidence type="ECO:0000313" key="4">
    <source>
        <dbReference type="EMBL" id="SNB80414.1"/>
    </source>
</evidence>
<keyword evidence="1" id="KW-0677">Repeat</keyword>
<reference evidence="5" key="1">
    <citation type="submission" date="2017-06" db="EMBL/GenBank/DDBJ databases">
        <authorList>
            <person name="Varghese N."/>
            <person name="Submissions S."/>
        </authorList>
    </citation>
    <scope>NUCLEOTIDE SEQUENCE [LARGE SCALE GENOMIC DNA]</scope>
    <source>
        <strain evidence="5">DSM 137</strain>
    </source>
</reference>
<sequence length="546" mass="58411">MPPSAAPQAGDSASALRTCESALRDNALTPEHWLGRAGACLQSGDFRGGAAAAAEAASLAPHSVLARKILGAACAGLGDPGAALNHYAAAVALDGRDKEAHNGVAAALNDLREFARALAASEITLSLWPDFAPAHYNRGVALAALGRPEDAIASYRQALAQNPGFVEALNNCAVLLARAQRSGEAIKLLDRAVERAPDYAPAHANRGRALADLGRDAEALASCERALALNPNDAESGLTRAHLLLAAGEVREGLAALEWRRRLPAWTERRFAFPEWRGGQASGAKILVWAEQGLGDTLHFSRYASLLAARGAAVTLAVQNPLRWLLAKLPGVRVIGLDQASQEAHDAHAPLMSLPRRLGLNAADLFVEPARLDIGDAPLARWRAKLQPDLFHIGVAWQGNPSGDVDRGRSFPLAALAPLSRLPGVKLWSLQKNAGAEQMRDIAGLFAVEDPGPVFDAGPDAFIDTAALMASLDLVVTCDTALAHLAGSLRRPVWIALQVASEWRWLRDRDDSPFYPTARLFRQSRPGDWPELFRRMEVALGERRFI</sequence>
<dbReference type="InterPro" id="IPR051012">
    <property type="entry name" value="CellSynth/LPSAsmb/PSIAsmb"/>
</dbReference>
<dbReference type="SMART" id="SM00028">
    <property type="entry name" value="TPR"/>
    <property type="match status" value="6"/>
</dbReference>
<feature type="repeat" description="TPR" evidence="3">
    <location>
        <begin position="200"/>
        <end position="233"/>
    </location>
</feature>
<accession>A0A212S5I8</accession>
<dbReference type="PANTHER" id="PTHR45586:SF1">
    <property type="entry name" value="LIPOPOLYSACCHARIDE ASSEMBLY PROTEIN B"/>
    <property type="match status" value="1"/>
</dbReference>
<evidence type="ECO:0000256" key="2">
    <source>
        <dbReference type="ARBA" id="ARBA00022803"/>
    </source>
</evidence>
<name>A0A212S5I8_RHOAC</name>
<dbReference type="InterPro" id="IPR011990">
    <property type="entry name" value="TPR-like_helical_dom_sf"/>
</dbReference>
<dbReference type="Proteomes" id="UP000198418">
    <property type="component" value="Unassembled WGS sequence"/>
</dbReference>
<dbReference type="PANTHER" id="PTHR45586">
    <property type="entry name" value="TPR REPEAT-CONTAINING PROTEIN PA4667"/>
    <property type="match status" value="1"/>
</dbReference>
<dbReference type="OrthoDB" id="6193797at2"/>
<dbReference type="SUPFAM" id="SSF48452">
    <property type="entry name" value="TPR-like"/>
    <property type="match status" value="2"/>
</dbReference>
<dbReference type="Gene3D" id="3.40.50.2000">
    <property type="entry name" value="Glycogen Phosphorylase B"/>
    <property type="match status" value="1"/>
</dbReference>
<dbReference type="SUPFAM" id="SSF53756">
    <property type="entry name" value="UDP-Glycosyltransferase/glycogen phosphorylase"/>
    <property type="match status" value="1"/>
</dbReference>
<keyword evidence="5" id="KW-1185">Reference proteome</keyword>
<organism evidence="4 5">
    <name type="scientific">Rhodoblastus acidophilus</name>
    <name type="common">Rhodopseudomonas acidophila</name>
    <dbReference type="NCBI Taxonomy" id="1074"/>
    <lineage>
        <taxon>Bacteria</taxon>
        <taxon>Pseudomonadati</taxon>
        <taxon>Pseudomonadota</taxon>
        <taxon>Alphaproteobacteria</taxon>
        <taxon>Hyphomicrobiales</taxon>
        <taxon>Rhodoblastaceae</taxon>
        <taxon>Rhodoblastus</taxon>
    </lineage>
</organism>
<dbReference type="RefSeq" id="WP_158255257.1">
    <property type="nucleotide sequence ID" value="NZ_FYDG01000013.1"/>
</dbReference>
<evidence type="ECO:0000256" key="1">
    <source>
        <dbReference type="ARBA" id="ARBA00022737"/>
    </source>
</evidence>
<keyword evidence="2 3" id="KW-0802">TPR repeat</keyword>
<proteinExistence type="predicted"/>
<dbReference type="InterPro" id="IPR019734">
    <property type="entry name" value="TPR_rpt"/>
</dbReference>
<evidence type="ECO:0000256" key="3">
    <source>
        <dbReference type="PROSITE-ProRule" id="PRU00339"/>
    </source>
</evidence>
<dbReference type="Pfam" id="PF14559">
    <property type="entry name" value="TPR_19"/>
    <property type="match status" value="1"/>
</dbReference>